<dbReference type="RefSeq" id="WP_077755114.1">
    <property type="nucleotide sequence ID" value="NZ_CP014782.1"/>
</dbReference>
<organism evidence="1 2">
    <name type="scientific">Shewanella psychrophila</name>
    <dbReference type="NCBI Taxonomy" id="225848"/>
    <lineage>
        <taxon>Bacteria</taxon>
        <taxon>Pseudomonadati</taxon>
        <taxon>Pseudomonadota</taxon>
        <taxon>Gammaproteobacteria</taxon>
        <taxon>Alteromonadales</taxon>
        <taxon>Shewanellaceae</taxon>
        <taxon>Shewanella</taxon>
    </lineage>
</organism>
<dbReference type="STRING" id="225848.Sps_05241"/>
<dbReference type="OrthoDB" id="1467486at2"/>
<accession>A0A1S6HXM5</accession>
<reference evidence="1 2" key="1">
    <citation type="submission" date="2016-03" db="EMBL/GenBank/DDBJ databases">
        <title>Complete genome sequence of Shewanella psychrophila WP2, a deep sea bacterium isolated from west Pacific sediment.</title>
        <authorList>
            <person name="Xu G."/>
            <person name="Jian H."/>
        </authorList>
    </citation>
    <scope>NUCLEOTIDE SEQUENCE [LARGE SCALE GENOMIC DNA]</scope>
    <source>
        <strain evidence="1 2">WP2</strain>
    </source>
</reference>
<gene>
    <name evidence="1" type="ORF">Sps_05241</name>
</gene>
<keyword evidence="2" id="KW-1185">Reference proteome</keyword>
<sequence>MFGAKVIDQSQYEARMQDGFNRGQARTRSHPGRLSDVADDMWNRGAFTRVYWSGAAYFTEVDRALIAQGTDLTYVIGQYSQYCLRQNSSGWQLFTQLDKVSRSKIFTDTYLRYYQRRDFPSISSGTLQKISHHYHSETEA</sequence>
<dbReference type="EMBL" id="CP014782">
    <property type="protein sequence ID" value="AQS40310.1"/>
    <property type="molecule type" value="Genomic_DNA"/>
</dbReference>
<name>A0A1S6HXM5_9GAMM</name>
<evidence type="ECO:0000313" key="2">
    <source>
        <dbReference type="Proteomes" id="UP000189545"/>
    </source>
</evidence>
<evidence type="ECO:0000313" key="1">
    <source>
        <dbReference type="EMBL" id="AQS40310.1"/>
    </source>
</evidence>
<proteinExistence type="predicted"/>
<dbReference type="Proteomes" id="UP000189545">
    <property type="component" value="Chromosome"/>
</dbReference>
<protein>
    <submittedName>
        <fullName evidence="1">Uncharacterized protein</fullName>
    </submittedName>
</protein>
<dbReference type="KEGG" id="spsw:Sps_05241"/>
<dbReference type="AlphaFoldDB" id="A0A1S6HXM5"/>